<dbReference type="EMBL" id="DVMJ01000111">
    <property type="protein sequence ID" value="HIU14756.1"/>
    <property type="molecule type" value="Genomic_DNA"/>
</dbReference>
<accession>A0A9D1L230</accession>
<sequence length="163" mass="18369">MKSEVYDITNKMTRISFDDTLEVKRRWKGLGFYYYGINFGEQELTLASHGKSKQVKTVPYNDIVNIAFDVAKQRAGGEGQGMSGAPWSTSLEMKIVLNNGEKYGFYQYEVVETILQLEHVLATKNVSISDSQNLFDAARAGKKDLQTLINTQIEHPGINIPKK</sequence>
<gene>
    <name evidence="1" type="ORF">IAD15_11940</name>
</gene>
<proteinExistence type="predicted"/>
<organism evidence="1 2">
    <name type="scientific">Candidatus Fimiplasma intestinipullorum</name>
    <dbReference type="NCBI Taxonomy" id="2840825"/>
    <lineage>
        <taxon>Bacteria</taxon>
        <taxon>Bacillati</taxon>
        <taxon>Bacillota</taxon>
        <taxon>Clostridia</taxon>
        <taxon>Eubacteriales</taxon>
        <taxon>Candidatus Fimiplasma</taxon>
    </lineage>
</organism>
<dbReference type="AlphaFoldDB" id="A0A9D1L230"/>
<evidence type="ECO:0000313" key="2">
    <source>
        <dbReference type="Proteomes" id="UP000824175"/>
    </source>
</evidence>
<reference evidence="1" key="1">
    <citation type="submission" date="2020-10" db="EMBL/GenBank/DDBJ databases">
        <authorList>
            <person name="Gilroy R."/>
        </authorList>
    </citation>
    <scope>NUCLEOTIDE SEQUENCE</scope>
    <source>
        <strain evidence="1">CHK195-11698</strain>
    </source>
</reference>
<dbReference type="Proteomes" id="UP000824175">
    <property type="component" value="Unassembled WGS sequence"/>
</dbReference>
<comment type="caution">
    <text evidence="1">The sequence shown here is derived from an EMBL/GenBank/DDBJ whole genome shotgun (WGS) entry which is preliminary data.</text>
</comment>
<name>A0A9D1L230_9FIRM</name>
<evidence type="ECO:0000313" key="1">
    <source>
        <dbReference type="EMBL" id="HIU14756.1"/>
    </source>
</evidence>
<reference evidence="1" key="2">
    <citation type="journal article" date="2021" name="PeerJ">
        <title>Extensive microbial diversity within the chicken gut microbiome revealed by metagenomics and culture.</title>
        <authorList>
            <person name="Gilroy R."/>
            <person name="Ravi A."/>
            <person name="Getino M."/>
            <person name="Pursley I."/>
            <person name="Horton D.L."/>
            <person name="Alikhan N.F."/>
            <person name="Baker D."/>
            <person name="Gharbi K."/>
            <person name="Hall N."/>
            <person name="Watson M."/>
            <person name="Adriaenssens E.M."/>
            <person name="Foster-Nyarko E."/>
            <person name="Jarju S."/>
            <person name="Secka A."/>
            <person name="Antonio M."/>
            <person name="Oren A."/>
            <person name="Chaudhuri R.R."/>
            <person name="La Ragione R."/>
            <person name="Hildebrand F."/>
            <person name="Pallen M.J."/>
        </authorList>
    </citation>
    <scope>NUCLEOTIDE SEQUENCE</scope>
    <source>
        <strain evidence="1">CHK195-11698</strain>
    </source>
</reference>
<protein>
    <submittedName>
        <fullName evidence="1">Uncharacterized protein</fullName>
    </submittedName>
</protein>